<feature type="region of interest" description="Disordered" evidence="8">
    <location>
        <begin position="686"/>
        <end position="724"/>
    </location>
</feature>
<dbReference type="PIRSF" id="PIRSF015589">
    <property type="entry name" value="PP_kinase"/>
    <property type="match status" value="1"/>
</dbReference>
<evidence type="ECO:0000256" key="5">
    <source>
        <dbReference type="ARBA" id="ARBA00022840"/>
    </source>
</evidence>
<dbReference type="NCBIfam" id="NF003920">
    <property type="entry name" value="PRK05443.2-1"/>
    <property type="match status" value="1"/>
</dbReference>
<evidence type="ECO:0000256" key="3">
    <source>
        <dbReference type="ARBA" id="ARBA00022741"/>
    </source>
</evidence>
<comment type="caution">
    <text evidence="13">The sequence shown here is derived from an EMBL/GenBank/DDBJ whole genome shotgun (WGS) entry which is preliminary data.</text>
</comment>
<comment type="cofactor">
    <cofactor evidence="6">
        <name>Mg(2+)</name>
        <dbReference type="ChEBI" id="CHEBI:18420"/>
    </cofactor>
</comment>
<feature type="binding site" evidence="6">
    <location>
        <position position="406"/>
    </location>
    <ligand>
        <name>Mg(2+)</name>
        <dbReference type="ChEBI" id="CHEBI:18420"/>
    </ligand>
</feature>
<dbReference type="NCBIfam" id="NF003918">
    <property type="entry name" value="PRK05443.1-2"/>
    <property type="match status" value="1"/>
</dbReference>
<dbReference type="PANTHER" id="PTHR30218">
    <property type="entry name" value="POLYPHOSPHATE KINASE"/>
    <property type="match status" value="1"/>
</dbReference>
<dbReference type="NCBIfam" id="NF003917">
    <property type="entry name" value="PRK05443.1-1"/>
    <property type="match status" value="1"/>
</dbReference>
<gene>
    <name evidence="6" type="primary">ppk</name>
    <name evidence="13" type="ORF">GB993_11860</name>
</gene>
<feature type="domain" description="Polyphosphate kinase C-terminal" evidence="11">
    <location>
        <begin position="505"/>
        <end position="675"/>
    </location>
</feature>
<organism evidence="13 14">
    <name type="scientific">Furfurilactobacillus milii</name>
    <dbReference type="NCBI Taxonomy" id="2888272"/>
    <lineage>
        <taxon>Bacteria</taxon>
        <taxon>Bacillati</taxon>
        <taxon>Bacillota</taxon>
        <taxon>Bacilli</taxon>
        <taxon>Lactobacillales</taxon>
        <taxon>Lactobacillaceae</taxon>
        <taxon>Furfurilactobacillus</taxon>
    </lineage>
</organism>
<feature type="active site" description="Phosphohistidine intermediate" evidence="6">
    <location>
        <position position="436"/>
    </location>
</feature>
<dbReference type="OrthoDB" id="9761456at2"/>
<keyword evidence="4 6" id="KW-0418">Kinase</keyword>
<dbReference type="RefSeq" id="WP_161004437.1">
    <property type="nucleotide sequence ID" value="NZ_WEZQ01000026.1"/>
</dbReference>
<dbReference type="SUPFAM" id="SSF143724">
    <property type="entry name" value="PHP14-like"/>
    <property type="match status" value="1"/>
</dbReference>
<dbReference type="NCBIfam" id="NF003921">
    <property type="entry name" value="PRK05443.2-2"/>
    <property type="match status" value="1"/>
</dbReference>
<feature type="binding site" evidence="6">
    <location>
        <position position="593"/>
    </location>
    <ligand>
        <name>ATP</name>
        <dbReference type="ChEBI" id="CHEBI:30616"/>
    </ligand>
</feature>
<dbReference type="EC" id="2.7.4.1" evidence="6 7"/>
<feature type="binding site" evidence="6">
    <location>
        <position position="47"/>
    </location>
    <ligand>
        <name>ATP</name>
        <dbReference type="ChEBI" id="CHEBI:30616"/>
    </ligand>
</feature>
<feature type="binding site" evidence="6">
    <location>
        <position position="376"/>
    </location>
    <ligand>
        <name>Mg(2+)</name>
        <dbReference type="ChEBI" id="CHEBI:18420"/>
    </ligand>
</feature>
<dbReference type="NCBIfam" id="TIGR03705">
    <property type="entry name" value="poly_P_kin"/>
    <property type="match status" value="1"/>
</dbReference>
<evidence type="ECO:0000256" key="4">
    <source>
        <dbReference type="ARBA" id="ARBA00022777"/>
    </source>
</evidence>
<keyword evidence="6" id="KW-0479">Metal-binding</keyword>
<feature type="domain" description="Polyphosphate kinase N-terminal" evidence="10">
    <location>
        <begin position="9"/>
        <end position="114"/>
    </location>
</feature>
<dbReference type="Pfam" id="PF17941">
    <property type="entry name" value="PP_kinase_C_1"/>
    <property type="match status" value="1"/>
</dbReference>
<dbReference type="PANTHER" id="PTHR30218:SF0">
    <property type="entry name" value="POLYPHOSPHATE KINASE"/>
    <property type="match status" value="1"/>
</dbReference>
<dbReference type="InterPro" id="IPR024953">
    <property type="entry name" value="PP_kinase_middle"/>
</dbReference>
<sequence>MDFSDPSLYVNRELSWVDFDDRVLEEARDKNNPLLERARFIGITQSNLDEFFMVRVASLRKMEDVNYTKPDVSGMQPSEQLEAISEKVHQLVEKQYSTLNRSIVPQMETIGIHLRQYDELNSAQVSFLTQYFREVLYPVLTPMAVDVSRPFPFISNNTLNIALRLVKNTKDEESGKKEHRFATIQVPDTFNRVVSLPGMNEFILLEEVIKHFLGELFSGFKVKEARAYRVIRDMDFDVTEEDASDLLKEVEHELAVRDHTQVMRLEIEADMSKQLRKQLIHDLQAREKDVYDIKGPIDLRFLSKLVKQVKGHSELMYPSFTGYIQPALRQDNLFDEIKKRDIFVQHPYDSFDPVVKFVHEAATDPDTLAIKMTLYRVSSQSPIIKYLAQAARNGKQVTVLVELKARFDEENNVKWAQMLEREGCHVIYGLVGLKTHCKLLLVVRQEPDGIKRYMHMATGNYNDVTAHLYTDMGLFTADPLMGIDASNIFNMLSGFSEPDHFERVAIAPTTLRGFLYDRIDDEIANAKAGLPAAIKMKMNSLSDKGMIEKLYEASAAGVKISLIVRGIVCLKVGVPGVSDNITVHSIVGRLLEHSRIYDFYANGEHQLYLSSADLMTRNISRRVELLFPILQDDIKERVGHIYDQMWHDNVKTRVLHADGTWQKVDRRGLAPLDVQDSLIKEAAHKSQADAKLATSQPQTPFVPLMRPLDETATDGANDDDSDDE</sequence>
<dbReference type="GO" id="GO:0009358">
    <property type="term" value="C:polyphosphate kinase complex"/>
    <property type="evidence" value="ECO:0007669"/>
    <property type="project" value="InterPro"/>
</dbReference>
<accession>A0A6N9I5C9</accession>
<dbReference type="Gene3D" id="3.30.870.10">
    <property type="entry name" value="Endonuclease Chain A"/>
    <property type="match status" value="2"/>
</dbReference>
<dbReference type="AlphaFoldDB" id="A0A6N9I5C9"/>
<keyword evidence="1 6" id="KW-0597">Phosphoprotein</keyword>
<dbReference type="InterPro" id="IPR025200">
    <property type="entry name" value="PPK_C_dom2"/>
</dbReference>
<dbReference type="Gene3D" id="1.20.58.310">
    <property type="entry name" value="Polyphosphate kinase N-terminal domain"/>
    <property type="match status" value="1"/>
</dbReference>
<evidence type="ECO:0000259" key="9">
    <source>
        <dbReference type="Pfam" id="PF02503"/>
    </source>
</evidence>
<dbReference type="Pfam" id="PF13090">
    <property type="entry name" value="PP_kinase_C"/>
    <property type="match status" value="1"/>
</dbReference>
<dbReference type="EMBL" id="WEZQ01000026">
    <property type="protein sequence ID" value="MYV18175.1"/>
    <property type="molecule type" value="Genomic_DNA"/>
</dbReference>
<dbReference type="GO" id="GO:0008976">
    <property type="term" value="F:polyphosphate kinase activity"/>
    <property type="evidence" value="ECO:0007669"/>
    <property type="project" value="UniProtKB-UniRule"/>
</dbReference>
<feature type="binding site" evidence="6">
    <location>
        <position position="565"/>
    </location>
    <ligand>
        <name>ATP</name>
        <dbReference type="ChEBI" id="CHEBI:30616"/>
    </ligand>
</feature>
<dbReference type="Pfam" id="PF13089">
    <property type="entry name" value="PP_kinase_N"/>
    <property type="match status" value="1"/>
</dbReference>
<dbReference type="Proteomes" id="UP000449209">
    <property type="component" value="Unassembled WGS sequence"/>
</dbReference>
<evidence type="ECO:0000256" key="1">
    <source>
        <dbReference type="ARBA" id="ARBA00022553"/>
    </source>
</evidence>
<evidence type="ECO:0000259" key="12">
    <source>
        <dbReference type="Pfam" id="PF17941"/>
    </source>
</evidence>
<feature type="domain" description="Polyphosphate kinase C-terminal" evidence="12">
    <location>
        <begin position="332"/>
        <end position="497"/>
    </location>
</feature>
<evidence type="ECO:0000256" key="8">
    <source>
        <dbReference type="SAM" id="MobiDB-lite"/>
    </source>
</evidence>
<dbReference type="CDD" id="cd09168">
    <property type="entry name" value="PLDc_PaPPK1_C2_like"/>
    <property type="match status" value="1"/>
</dbReference>
<evidence type="ECO:0000256" key="2">
    <source>
        <dbReference type="ARBA" id="ARBA00022679"/>
    </source>
</evidence>
<evidence type="ECO:0000256" key="7">
    <source>
        <dbReference type="RuleBase" id="RU003800"/>
    </source>
</evidence>
<evidence type="ECO:0000313" key="14">
    <source>
        <dbReference type="Proteomes" id="UP000449209"/>
    </source>
</evidence>
<comment type="PTM">
    <text evidence="6 7">An intermediate of this reaction is the autophosphorylated ppk in which a phosphate is covalently linked to a histidine residue through a N-P bond.</text>
</comment>
<dbReference type="Pfam" id="PF02503">
    <property type="entry name" value="PP_kinase"/>
    <property type="match status" value="1"/>
</dbReference>
<dbReference type="InterPro" id="IPR036830">
    <property type="entry name" value="PP_kinase_middle_dom_sf"/>
</dbReference>
<dbReference type="GO" id="GO:0046872">
    <property type="term" value="F:metal ion binding"/>
    <property type="evidence" value="ECO:0007669"/>
    <property type="project" value="UniProtKB-KW"/>
</dbReference>
<dbReference type="GO" id="GO:0005524">
    <property type="term" value="F:ATP binding"/>
    <property type="evidence" value="ECO:0007669"/>
    <property type="project" value="UniProtKB-KW"/>
</dbReference>
<dbReference type="InterPro" id="IPR041108">
    <property type="entry name" value="PP_kinase_C_1"/>
</dbReference>
<protein>
    <recommendedName>
        <fullName evidence="6 7">Polyphosphate kinase</fullName>
        <ecNumber evidence="6 7">2.7.4.1</ecNumber>
    </recommendedName>
    <alternativeName>
        <fullName evidence="6">ATP-polyphosphate phosphotransferase</fullName>
    </alternativeName>
    <alternativeName>
        <fullName evidence="6">Polyphosphoric acid kinase</fullName>
    </alternativeName>
</protein>
<keyword evidence="2 6" id="KW-0808">Transferase</keyword>
<dbReference type="GO" id="GO:0006799">
    <property type="term" value="P:polyphosphate biosynthetic process"/>
    <property type="evidence" value="ECO:0007669"/>
    <property type="project" value="UniProtKB-UniRule"/>
</dbReference>
<keyword evidence="5 6" id="KW-0067">ATP-binding</keyword>
<keyword evidence="6" id="KW-0460">Magnesium</keyword>
<reference evidence="13 14" key="1">
    <citation type="journal article" date="2019" name="Appl. Environ. Microbiol.">
        <title>Genetic determinants of hydroxycinnamic acid metabolism in heterofermentative lactobacilli.</title>
        <authorList>
            <person name="Gaur G."/>
            <person name="Oh J.H."/>
            <person name="Filannino P."/>
            <person name="Gobbetti M."/>
            <person name="van Pijkeren J.P."/>
            <person name="Ganzle M.G."/>
        </authorList>
    </citation>
    <scope>NUCLEOTIDE SEQUENCE [LARGE SCALE GENOMIC DNA]</scope>
    <source>
        <strain evidence="13 14">C5</strain>
    </source>
</reference>
<evidence type="ECO:0000313" key="13">
    <source>
        <dbReference type="EMBL" id="MYV18175.1"/>
    </source>
</evidence>
<dbReference type="InterPro" id="IPR025198">
    <property type="entry name" value="PPK_N_dom"/>
</dbReference>
<dbReference type="SUPFAM" id="SSF56024">
    <property type="entry name" value="Phospholipase D/nuclease"/>
    <property type="match status" value="2"/>
</dbReference>
<evidence type="ECO:0000259" key="11">
    <source>
        <dbReference type="Pfam" id="PF13090"/>
    </source>
</evidence>
<comment type="function">
    <text evidence="6 7">Catalyzes the reversible transfer of the terminal phosphate of ATP to form a long-chain polyphosphate (polyP).</text>
</comment>
<dbReference type="CDD" id="cd09165">
    <property type="entry name" value="PLDc_PaPPK1_C1_like"/>
    <property type="match status" value="1"/>
</dbReference>
<dbReference type="InterPro" id="IPR036832">
    <property type="entry name" value="PPK_N_dom_sf"/>
</dbReference>
<feature type="domain" description="Polyphosphate kinase middle" evidence="9">
    <location>
        <begin position="124"/>
        <end position="305"/>
    </location>
</feature>
<comment type="catalytic activity">
    <reaction evidence="6 7">
        <text>[phosphate](n) + ATP = [phosphate](n+1) + ADP</text>
        <dbReference type="Rhea" id="RHEA:19573"/>
        <dbReference type="Rhea" id="RHEA-COMP:9859"/>
        <dbReference type="Rhea" id="RHEA-COMP:14280"/>
        <dbReference type="ChEBI" id="CHEBI:16838"/>
        <dbReference type="ChEBI" id="CHEBI:30616"/>
        <dbReference type="ChEBI" id="CHEBI:456216"/>
        <dbReference type="EC" id="2.7.4.1"/>
    </reaction>
</comment>
<proteinExistence type="inferred from homology"/>
<dbReference type="Gene3D" id="3.30.1840.10">
    <property type="entry name" value="Polyphosphate kinase middle domain"/>
    <property type="match status" value="1"/>
</dbReference>
<evidence type="ECO:0000256" key="6">
    <source>
        <dbReference type="HAMAP-Rule" id="MF_00347"/>
    </source>
</evidence>
<keyword evidence="3 6" id="KW-0547">Nucleotide-binding</keyword>
<dbReference type="SUPFAM" id="SSF140356">
    <property type="entry name" value="PPK N-terminal domain-like"/>
    <property type="match status" value="1"/>
</dbReference>
<dbReference type="InterPro" id="IPR003414">
    <property type="entry name" value="PP_kinase"/>
</dbReference>
<evidence type="ECO:0000259" key="10">
    <source>
        <dbReference type="Pfam" id="PF13089"/>
    </source>
</evidence>
<feature type="binding site" evidence="6">
    <location>
        <position position="469"/>
    </location>
    <ligand>
        <name>ATP</name>
        <dbReference type="ChEBI" id="CHEBI:30616"/>
    </ligand>
</feature>
<name>A0A6N9I5C9_9LACO</name>
<comment type="similarity">
    <text evidence="6 7">Belongs to the polyphosphate kinase 1 (PPK1) family.</text>
</comment>
<dbReference type="HAMAP" id="MF_00347">
    <property type="entry name" value="Polyphosphate_kinase"/>
    <property type="match status" value="1"/>
</dbReference>